<dbReference type="InterPro" id="IPR029034">
    <property type="entry name" value="Cystine-knot_cytokine"/>
</dbReference>
<dbReference type="GO" id="GO:0005615">
    <property type="term" value="C:extracellular space"/>
    <property type="evidence" value="ECO:0007669"/>
    <property type="project" value="TreeGrafter"/>
</dbReference>
<evidence type="ECO:0000256" key="3">
    <source>
        <dbReference type="ARBA" id="ARBA00022729"/>
    </source>
</evidence>
<dbReference type="FunFam" id="2.10.90.10:FF:000049">
    <property type="entry name" value="Glycoprotein hormone alpha 2"/>
    <property type="match status" value="1"/>
</dbReference>
<feature type="domain" description="DAN" evidence="5">
    <location>
        <begin position="36"/>
        <end position="136"/>
    </location>
</feature>
<protein>
    <recommendedName>
        <fullName evidence="5">DAN domain-containing protein</fullName>
    </recommendedName>
</protein>
<dbReference type="PANTHER" id="PTHR31129">
    <property type="entry name" value="GLYCOPROTEIN HORMONE ALPHA-2"/>
    <property type="match status" value="1"/>
</dbReference>
<sequence length="141" mass="15846">MRCSKNFIYSMSCLFMRTLIIFLLLIVSQTNLAFRIHGHRRHSWESPGCTKVAHTRPVKIPNCVQFRVTTNACRGFCVSYAIPSSDQTLASNPSLEITSRAECCSILQTFDVTIRVWCIGGFRNVTFKSASECGCSICRHG</sequence>
<name>A0AAN8PSH1_PATCE</name>
<proteinExistence type="predicted"/>
<dbReference type="Pfam" id="PF03045">
    <property type="entry name" value="DAN"/>
    <property type="match status" value="1"/>
</dbReference>
<dbReference type="AlphaFoldDB" id="A0AAN8PSH1"/>
<dbReference type="GO" id="GO:0051427">
    <property type="term" value="F:hormone receptor binding"/>
    <property type="evidence" value="ECO:0007669"/>
    <property type="project" value="TreeGrafter"/>
</dbReference>
<organism evidence="6 7">
    <name type="scientific">Patella caerulea</name>
    <name type="common">Rayed Mediterranean limpet</name>
    <dbReference type="NCBI Taxonomy" id="87958"/>
    <lineage>
        <taxon>Eukaryota</taxon>
        <taxon>Metazoa</taxon>
        <taxon>Spiralia</taxon>
        <taxon>Lophotrochozoa</taxon>
        <taxon>Mollusca</taxon>
        <taxon>Gastropoda</taxon>
        <taxon>Patellogastropoda</taxon>
        <taxon>Patelloidea</taxon>
        <taxon>Patellidae</taxon>
        <taxon>Patella</taxon>
    </lineage>
</organism>
<dbReference type="Gene3D" id="2.10.90.10">
    <property type="entry name" value="Cystine-knot cytokines"/>
    <property type="match status" value="1"/>
</dbReference>
<comment type="subcellular location">
    <subcellularLocation>
        <location evidence="1">Secreted</location>
    </subcellularLocation>
</comment>
<evidence type="ECO:0000313" key="7">
    <source>
        <dbReference type="Proteomes" id="UP001347796"/>
    </source>
</evidence>
<evidence type="ECO:0000256" key="2">
    <source>
        <dbReference type="ARBA" id="ARBA00022525"/>
    </source>
</evidence>
<dbReference type="PANTHER" id="PTHR31129:SF2">
    <property type="entry name" value="GLYCOPROTEIN HORMONE ALPHA-2"/>
    <property type="match status" value="1"/>
</dbReference>
<evidence type="ECO:0000259" key="5">
    <source>
        <dbReference type="Pfam" id="PF03045"/>
    </source>
</evidence>
<accession>A0AAN8PSH1</accession>
<dbReference type="Proteomes" id="UP001347796">
    <property type="component" value="Unassembled WGS sequence"/>
</dbReference>
<gene>
    <name evidence="6" type="ORF">SNE40_010101</name>
</gene>
<reference evidence="6 7" key="1">
    <citation type="submission" date="2024-01" db="EMBL/GenBank/DDBJ databases">
        <title>The genome of the rayed Mediterranean limpet Patella caerulea (Linnaeus, 1758).</title>
        <authorList>
            <person name="Anh-Thu Weber A."/>
            <person name="Halstead-Nussloch G."/>
        </authorList>
    </citation>
    <scope>NUCLEOTIDE SEQUENCE [LARGE SCALE GENOMIC DNA]</scope>
    <source>
        <strain evidence="6">AATW-2023a</strain>
        <tissue evidence="6">Whole specimen</tissue>
    </source>
</reference>
<dbReference type="GO" id="GO:0007166">
    <property type="term" value="P:cell surface receptor signaling pathway"/>
    <property type="evidence" value="ECO:0007669"/>
    <property type="project" value="TreeGrafter"/>
</dbReference>
<evidence type="ECO:0000256" key="1">
    <source>
        <dbReference type="ARBA" id="ARBA00004613"/>
    </source>
</evidence>
<dbReference type="EMBL" id="JAZGQO010000007">
    <property type="protein sequence ID" value="KAK6182398.1"/>
    <property type="molecule type" value="Genomic_DNA"/>
</dbReference>
<dbReference type="InterPro" id="IPR052680">
    <property type="entry name" value="Glyco_Hormone_Alpha"/>
</dbReference>
<comment type="caution">
    <text evidence="6">The sequence shown here is derived from an EMBL/GenBank/DDBJ whole genome shotgun (WGS) entry which is preliminary data.</text>
</comment>
<evidence type="ECO:0000313" key="6">
    <source>
        <dbReference type="EMBL" id="KAK6182398.1"/>
    </source>
</evidence>
<keyword evidence="3" id="KW-0732">Signal</keyword>
<keyword evidence="4" id="KW-1015">Disulfide bond</keyword>
<evidence type="ECO:0000256" key="4">
    <source>
        <dbReference type="ARBA" id="ARBA00023157"/>
    </source>
</evidence>
<keyword evidence="7" id="KW-1185">Reference proteome</keyword>
<dbReference type="InterPro" id="IPR004133">
    <property type="entry name" value="DAN_dom"/>
</dbReference>
<keyword evidence="2" id="KW-0964">Secreted</keyword>